<dbReference type="EC" id="3.1.-.-" evidence="1"/>
<dbReference type="GO" id="GO:0016787">
    <property type="term" value="F:hydrolase activity"/>
    <property type="evidence" value="ECO:0007669"/>
    <property type="project" value="UniProtKB-KW"/>
</dbReference>
<sequence>MGETILRIISKKKLRDYYLSNVQAEIPLTERYYKMLDAKAANIFELRQVFNSVDSVYGYTVFNVGGNNYRLITAIHYNTQTCYVRTIWTHAEYDKSINKDKLKRGDL</sequence>
<dbReference type="GO" id="GO:0003723">
    <property type="term" value="F:RNA binding"/>
    <property type="evidence" value="ECO:0007669"/>
    <property type="project" value="InterPro"/>
</dbReference>
<dbReference type="Proteomes" id="UP000254968">
    <property type="component" value="Unassembled WGS sequence"/>
</dbReference>
<dbReference type="Pfam" id="PF09907">
    <property type="entry name" value="HigB_toxin"/>
    <property type="match status" value="1"/>
</dbReference>
<gene>
    <name evidence="1" type="primary">higB</name>
    <name evidence="1" type="ORF">NCTC13315_02927</name>
</gene>
<dbReference type="AlphaFoldDB" id="A0A378JPN2"/>
<keyword evidence="2" id="KW-1185">Reference proteome</keyword>
<evidence type="ECO:0000313" key="2">
    <source>
        <dbReference type="Proteomes" id="UP000254968"/>
    </source>
</evidence>
<name>A0A378JPN2_9GAMM</name>
<organism evidence="1 2">
    <name type="scientific">Legionella beliardensis</name>
    <dbReference type="NCBI Taxonomy" id="91822"/>
    <lineage>
        <taxon>Bacteria</taxon>
        <taxon>Pseudomonadati</taxon>
        <taxon>Pseudomonadota</taxon>
        <taxon>Gammaproteobacteria</taxon>
        <taxon>Legionellales</taxon>
        <taxon>Legionellaceae</taxon>
        <taxon>Legionella</taxon>
    </lineage>
</organism>
<reference evidence="1 2" key="1">
    <citation type="submission" date="2018-06" db="EMBL/GenBank/DDBJ databases">
        <authorList>
            <consortium name="Pathogen Informatics"/>
            <person name="Doyle S."/>
        </authorList>
    </citation>
    <scope>NUCLEOTIDE SEQUENCE [LARGE SCALE GENOMIC DNA]</scope>
    <source>
        <strain evidence="1 2">NCTC13315</strain>
    </source>
</reference>
<protein>
    <submittedName>
        <fullName evidence="1">mRNA interferase HigB</fullName>
        <ecNumber evidence="1">3.1.-.-</ecNumber>
    </submittedName>
</protein>
<proteinExistence type="predicted"/>
<dbReference type="EMBL" id="UGNV01000003">
    <property type="protein sequence ID" value="STX55556.1"/>
    <property type="molecule type" value="Genomic_DNA"/>
</dbReference>
<evidence type="ECO:0000313" key="1">
    <source>
        <dbReference type="EMBL" id="STX55556.1"/>
    </source>
</evidence>
<dbReference type="InterPro" id="IPR018669">
    <property type="entry name" value="Toxin_HigB"/>
</dbReference>
<keyword evidence="1" id="KW-0378">Hydrolase</keyword>
<dbReference type="GO" id="GO:0110001">
    <property type="term" value="C:toxin-antitoxin complex"/>
    <property type="evidence" value="ECO:0007669"/>
    <property type="project" value="InterPro"/>
</dbReference>
<accession>A0A378JPN2</accession>
<dbReference type="GO" id="GO:0004519">
    <property type="term" value="F:endonuclease activity"/>
    <property type="evidence" value="ECO:0007669"/>
    <property type="project" value="InterPro"/>
</dbReference>